<dbReference type="EMBL" id="AJIL01000043">
    <property type="protein sequence ID" value="KNE99774.1"/>
    <property type="molecule type" value="Genomic_DNA"/>
</dbReference>
<dbReference type="Proteomes" id="UP000054564">
    <property type="component" value="Unassembled WGS sequence"/>
</dbReference>
<keyword evidence="1" id="KW-0732">Signal</keyword>
<feature type="chain" id="PRO_5005549503" description="RxLR effector protein" evidence="1">
    <location>
        <begin position="22"/>
        <end position="118"/>
    </location>
</feature>
<gene>
    <name evidence="2" type="ORF">PSTG_07061</name>
</gene>
<organism evidence="2 3">
    <name type="scientific">Puccinia striiformis f. sp. tritici PST-78</name>
    <dbReference type="NCBI Taxonomy" id="1165861"/>
    <lineage>
        <taxon>Eukaryota</taxon>
        <taxon>Fungi</taxon>
        <taxon>Dikarya</taxon>
        <taxon>Basidiomycota</taxon>
        <taxon>Pucciniomycotina</taxon>
        <taxon>Pucciniomycetes</taxon>
        <taxon>Pucciniales</taxon>
        <taxon>Pucciniaceae</taxon>
        <taxon>Puccinia</taxon>
    </lineage>
</organism>
<dbReference type="PROSITE" id="PS51257">
    <property type="entry name" value="PROKAR_LIPOPROTEIN"/>
    <property type="match status" value="1"/>
</dbReference>
<proteinExistence type="predicted"/>
<sequence length="118" mass="12679">MMKIFQLAVISAILLVSCALAASEVTHENHHDGKFLPSRRLAKRMNKITPSFRLVAGKDSNQLKVVTRKVGEAVEGLKTAAASDGESVVREQGGVSAFWDKTTILGKSAGVPYGLQKN</sequence>
<protein>
    <recommendedName>
        <fullName evidence="4">RxLR effector protein</fullName>
    </recommendedName>
</protein>
<evidence type="ECO:0008006" key="4">
    <source>
        <dbReference type="Google" id="ProtNLM"/>
    </source>
</evidence>
<accession>A0A0L0VL77</accession>
<keyword evidence="3" id="KW-1185">Reference proteome</keyword>
<evidence type="ECO:0000313" key="3">
    <source>
        <dbReference type="Proteomes" id="UP000054564"/>
    </source>
</evidence>
<comment type="caution">
    <text evidence="2">The sequence shown here is derived from an EMBL/GenBank/DDBJ whole genome shotgun (WGS) entry which is preliminary data.</text>
</comment>
<evidence type="ECO:0000256" key="1">
    <source>
        <dbReference type="SAM" id="SignalP"/>
    </source>
</evidence>
<reference evidence="3" key="1">
    <citation type="submission" date="2014-03" db="EMBL/GenBank/DDBJ databases">
        <title>The Genome Sequence of Puccinia striiformis f. sp. tritici PST-78.</title>
        <authorList>
            <consortium name="The Broad Institute Genome Sequencing Platform"/>
            <person name="Cuomo C."/>
            <person name="Hulbert S."/>
            <person name="Chen X."/>
            <person name="Walker B."/>
            <person name="Young S.K."/>
            <person name="Zeng Q."/>
            <person name="Gargeya S."/>
            <person name="Fitzgerald M."/>
            <person name="Haas B."/>
            <person name="Abouelleil A."/>
            <person name="Alvarado L."/>
            <person name="Arachchi H.M."/>
            <person name="Berlin A.M."/>
            <person name="Chapman S.B."/>
            <person name="Goldberg J."/>
            <person name="Griggs A."/>
            <person name="Gujja S."/>
            <person name="Hansen M."/>
            <person name="Howarth C."/>
            <person name="Imamovic A."/>
            <person name="Larimer J."/>
            <person name="McCowan C."/>
            <person name="Montmayeur A."/>
            <person name="Murphy C."/>
            <person name="Neiman D."/>
            <person name="Pearson M."/>
            <person name="Priest M."/>
            <person name="Roberts A."/>
            <person name="Saif S."/>
            <person name="Shea T."/>
            <person name="Sisk P."/>
            <person name="Sykes S."/>
            <person name="Wortman J."/>
            <person name="Nusbaum C."/>
            <person name="Birren B."/>
        </authorList>
    </citation>
    <scope>NUCLEOTIDE SEQUENCE [LARGE SCALE GENOMIC DNA]</scope>
    <source>
        <strain evidence="3">race PST-78</strain>
    </source>
</reference>
<name>A0A0L0VL77_9BASI</name>
<dbReference type="AlphaFoldDB" id="A0A0L0VL77"/>
<feature type="signal peptide" evidence="1">
    <location>
        <begin position="1"/>
        <end position="21"/>
    </location>
</feature>
<evidence type="ECO:0000313" key="2">
    <source>
        <dbReference type="EMBL" id="KNE99774.1"/>
    </source>
</evidence>